<comment type="caution">
    <text evidence="1">The sequence shown here is derived from an EMBL/GenBank/DDBJ whole genome shotgun (WGS) entry which is preliminary data.</text>
</comment>
<evidence type="ECO:0000313" key="2">
    <source>
        <dbReference type="Proteomes" id="UP000198287"/>
    </source>
</evidence>
<dbReference type="AlphaFoldDB" id="A0A226DKW0"/>
<accession>A0A226DKW0</accession>
<keyword evidence="2" id="KW-1185">Reference proteome</keyword>
<proteinExistence type="predicted"/>
<name>A0A226DKW0_FOLCA</name>
<gene>
    <name evidence="1" type="ORF">Fcan01_20232</name>
</gene>
<protein>
    <submittedName>
        <fullName evidence="1">Uncharacterized protein</fullName>
    </submittedName>
</protein>
<dbReference type="Proteomes" id="UP000198287">
    <property type="component" value="Unassembled WGS sequence"/>
</dbReference>
<evidence type="ECO:0000313" key="1">
    <source>
        <dbReference type="EMBL" id="OXA45307.1"/>
    </source>
</evidence>
<dbReference type="EMBL" id="LNIX01000018">
    <property type="protein sequence ID" value="OXA45307.1"/>
    <property type="molecule type" value="Genomic_DNA"/>
</dbReference>
<organism evidence="1 2">
    <name type="scientific">Folsomia candida</name>
    <name type="common">Springtail</name>
    <dbReference type="NCBI Taxonomy" id="158441"/>
    <lineage>
        <taxon>Eukaryota</taxon>
        <taxon>Metazoa</taxon>
        <taxon>Ecdysozoa</taxon>
        <taxon>Arthropoda</taxon>
        <taxon>Hexapoda</taxon>
        <taxon>Collembola</taxon>
        <taxon>Entomobryomorpha</taxon>
        <taxon>Isotomoidea</taxon>
        <taxon>Isotomidae</taxon>
        <taxon>Proisotominae</taxon>
        <taxon>Folsomia</taxon>
    </lineage>
</organism>
<reference evidence="1 2" key="1">
    <citation type="submission" date="2015-12" db="EMBL/GenBank/DDBJ databases">
        <title>The genome of Folsomia candida.</title>
        <authorList>
            <person name="Faddeeva A."/>
            <person name="Derks M.F."/>
            <person name="Anvar Y."/>
            <person name="Smit S."/>
            <person name="Van Straalen N."/>
            <person name="Roelofs D."/>
        </authorList>
    </citation>
    <scope>NUCLEOTIDE SEQUENCE [LARGE SCALE GENOMIC DNA]</scope>
    <source>
        <strain evidence="1 2">VU population</strain>
        <tissue evidence="1">Whole body</tissue>
    </source>
</reference>
<sequence length="330" mass="37566">MQELNEANQVVQQPILKIPESIFGSKGTKGEWKWKTDPIPKSIGKIEISPGPSTTLRHATSSRLLWQILFGQGDAVADGIVLEGSVRSGDALPLVYCGVALSSAELSPIEKYSDAYNFATQQRYGAAVIQFKFEDVVGNANCSLKVLGTKTAHFWKEVSQMLLVDFGNNFQRPDYLKNFDRGASWTLYYDYQGRWTHPEFVFSDKVKVPWEKVMIRFEDHNCVNGSNLCQDCIIYRKIKNKGSRRVVLVGRDYNRSEGGRDIKINKETLEELGLLSKDKFYCTKDLAIYLFAMRIPTDKRDLFLGSFATIFEEDTIKLIKRHFALNTVIF</sequence>